<reference evidence="1 2" key="1">
    <citation type="submission" date="2018-11" db="EMBL/GenBank/DDBJ databases">
        <title>Sequencing the genomes of 1000 actinobacteria strains.</title>
        <authorList>
            <person name="Klenk H.-P."/>
        </authorList>
    </citation>
    <scope>NUCLEOTIDE SEQUENCE [LARGE SCALE GENOMIC DNA]</scope>
    <source>
        <strain evidence="1 2">DSM 44231</strain>
    </source>
</reference>
<sequence>MASKRRGGIAPYVALLVAVVIFVPAVREVVVDLFGPLVDLIEDVTPFGG</sequence>
<evidence type="ECO:0000313" key="2">
    <source>
        <dbReference type="Proteomes" id="UP000268727"/>
    </source>
</evidence>
<organism evidence="1 2">
    <name type="scientific">Saccharothrix texasensis</name>
    <dbReference type="NCBI Taxonomy" id="103734"/>
    <lineage>
        <taxon>Bacteria</taxon>
        <taxon>Bacillati</taxon>
        <taxon>Actinomycetota</taxon>
        <taxon>Actinomycetes</taxon>
        <taxon>Pseudonocardiales</taxon>
        <taxon>Pseudonocardiaceae</taxon>
        <taxon>Saccharothrix</taxon>
    </lineage>
</organism>
<gene>
    <name evidence="1" type="ORF">EDD40_1012</name>
</gene>
<name>A0A3N1GZN0_9PSEU</name>
<dbReference type="Proteomes" id="UP000268727">
    <property type="component" value="Unassembled WGS sequence"/>
</dbReference>
<evidence type="ECO:0000313" key="1">
    <source>
        <dbReference type="EMBL" id="ROP35760.1"/>
    </source>
</evidence>
<dbReference type="EMBL" id="RJKM01000001">
    <property type="protein sequence ID" value="ROP35760.1"/>
    <property type="molecule type" value="Genomic_DNA"/>
</dbReference>
<keyword evidence="2" id="KW-1185">Reference proteome</keyword>
<accession>A0A3N1GZN0</accession>
<dbReference type="AlphaFoldDB" id="A0A3N1GZN0"/>
<dbReference type="RefSeq" id="WP_246037420.1">
    <property type="nucleotide sequence ID" value="NZ_RJKM01000001.1"/>
</dbReference>
<proteinExistence type="predicted"/>
<protein>
    <submittedName>
        <fullName evidence="1">Uncharacterized protein</fullName>
    </submittedName>
</protein>
<comment type="caution">
    <text evidence="1">The sequence shown here is derived from an EMBL/GenBank/DDBJ whole genome shotgun (WGS) entry which is preliminary data.</text>
</comment>